<feature type="compositionally biased region" description="Low complexity" evidence="2">
    <location>
        <begin position="48"/>
        <end position="58"/>
    </location>
</feature>
<gene>
    <name evidence="3" type="ORF">MM415B01400_0006</name>
</gene>
<dbReference type="AlphaFoldDB" id="A0A6M3INP0"/>
<accession>A0A6M3INP0</accession>
<sequence>MVTEAKEEQVEGTEETGKLSGTTAVVAGLKELAESSQESDTVSDDADTTTTEEPGEAPQVRTFTEDSEEFKNAVTRRAQSLKDKELKPVYDENQQLKKHVVELEMKVAHESEDNAWTRMEKAEQEELGDTPEVLDIQTTRRQAISMMREAKVKLEEANGKLQVTETMAKLQQAQEDMNSVLLTDDQELIEKWKAGVLRLVECDGPNHYDSILKEIKEEREKDRQRQTSEKSRLRNPARPDGSTPSGSGGMDASRLRGDAAVSEGLRRQRQKT</sequence>
<keyword evidence="1" id="KW-0175">Coiled coil</keyword>
<protein>
    <submittedName>
        <fullName evidence="3">Uncharacterized protein</fullName>
    </submittedName>
</protein>
<feature type="region of interest" description="Disordered" evidence="2">
    <location>
        <begin position="213"/>
        <end position="272"/>
    </location>
</feature>
<evidence type="ECO:0000256" key="1">
    <source>
        <dbReference type="SAM" id="Coils"/>
    </source>
</evidence>
<organism evidence="3">
    <name type="scientific">viral metagenome</name>
    <dbReference type="NCBI Taxonomy" id="1070528"/>
    <lineage>
        <taxon>unclassified sequences</taxon>
        <taxon>metagenomes</taxon>
        <taxon>organismal metagenomes</taxon>
    </lineage>
</organism>
<dbReference type="EMBL" id="MT141342">
    <property type="protein sequence ID" value="QJA58851.1"/>
    <property type="molecule type" value="Genomic_DNA"/>
</dbReference>
<evidence type="ECO:0000256" key="2">
    <source>
        <dbReference type="SAM" id="MobiDB-lite"/>
    </source>
</evidence>
<feature type="region of interest" description="Disordered" evidence="2">
    <location>
        <begin position="1"/>
        <end position="86"/>
    </location>
</feature>
<name>A0A6M3INP0_9ZZZZ</name>
<reference evidence="3" key="1">
    <citation type="submission" date="2020-03" db="EMBL/GenBank/DDBJ databases">
        <title>The deep terrestrial virosphere.</title>
        <authorList>
            <person name="Holmfeldt K."/>
            <person name="Nilsson E."/>
            <person name="Simone D."/>
            <person name="Lopez-Fernandez M."/>
            <person name="Wu X."/>
            <person name="de Brujin I."/>
            <person name="Lundin D."/>
            <person name="Andersson A."/>
            <person name="Bertilsson S."/>
            <person name="Dopson M."/>
        </authorList>
    </citation>
    <scope>NUCLEOTIDE SEQUENCE</scope>
    <source>
        <strain evidence="3">MM415B01400</strain>
    </source>
</reference>
<proteinExistence type="predicted"/>
<feature type="compositionally biased region" description="Basic and acidic residues" evidence="2">
    <location>
        <begin position="213"/>
        <end position="232"/>
    </location>
</feature>
<feature type="coiled-coil region" evidence="1">
    <location>
        <begin position="140"/>
        <end position="167"/>
    </location>
</feature>
<evidence type="ECO:0000313" key="3">
    <source>
        <dbReference type="EMBL" id="QJA58851.1"/>
    </source>
</evidence>